<evidence type="ECO:0000256" key="2">
    <source>
        <dbReference type="PROSITE-ProRule" id="PRU00708"/>
    </source>
</evidence>
<dbReference type="InterPro" id="IPR046960">
    <property type="entry name" value="PPR_At4g14850-like_plant"/>
</dbReference>
<dbReference type="Gramene" id="EFJ04909">
    <property type="protein sequence ID" value="EFJ04909"/>
    <property type="gene ID" value="SELMODRAFT_138083"/>
</dbReference>
<sequence>MPERNLVAWNTLLAAYSKQGLVEEASELFDGMPERSLVSWTAMLVVLAGSGRVDDATRLFDAMPMRNSVPDAATLAMAIIAIASKSSNKGRSSPSCYCCRRFASMALDFGVAATKHHYSCLVGILARAGDVEDARDLVANMPFEPDEHEWTSLLVACRGQTEHQSLAARAANRLVSLTASSQASYPYLLWRRSALTLMGS</sequence>
<dbReference type="PANTHER" id="PTHR47926:SF382">
    <property type="entry name" value="PENTACOTRIPEPTIDE-REPEAT REGION OF PRORP DOMAIN-CONTAINING PROTEIN"/>
    <property type="match status" value="1"/>
</dbReference>
<dbReference type="PROSITE" id="PS51375">
    <property type="entry name" value="PPR"/>
    <property type="match status" value="1"/>
</dbReference>
<protein>
    <recommendedName>
        <fullName evidence="5">Pentacotripeptide-repeat region of PRORP domain-containing protein</fullName>
    </recommendedName>
</protein>
<keyword evidence="1" id="KW-0677">Repeat</keyword>
<dbReference type="KEGG" id="smo:SELMODRAFT_138083"/>
<dbReference type="Pfam" id="PF01535">
    <property type="entry name" value="PPR"/>
    <property type="match status" value="3"/>
</dbReference>
<evidence type="ECO:0008006" key="5">
    <source>
        <dbReference type="Google" id="ProtNLM"/>
    </source>
</evidence>
<evidence type="ECO:0000313" key="3">
    <source>
        <dbReference type="EMBL" id="EFJ04909.1"/>
    </source>
</evidence>
<dbReference type="InterPro" id="IPR002885">
    <property type="entry name" value="PPR_rpt"/>
</dbReference>
<dbReference type="HOGENOM" id="CLU_002706_0_0_1"/>
<dbReference type="eggNOG" id="KOG4197">
    <property type="taxonomic scope" value="Eukaryota"/>
</dbReference>
<feature type="repeat" description="PPR" evidence="2">
    <location>
        <begin position="5"/>
        <end position="39"/>
    </location>
</feature>
<dbReference type="AlphaFoldDB" id="D8TEL6"/>
<dbReference type="GO" id="GO:0009451">
    <property type="term" value="P:RNA modification"/>
    <property type="evidence" value="ECO:0007669"/>
    <property type="project" value="InterPro"/>
</dbReference>
<evidence type="ECO:0000256" key="1">
    <source>
        <dbReference type="ARBA" id="ARBA00022737"/>
    </source>
</evidence>
<keyword evidence="4" id="KW-1185">Reference proteome</keyword>
<reference evidence="3 4" key="1">
    <citation type="journal article" date="2011" name="Science">
        <title>The Selaginella genome identifies genetic changes associated with the evolution of vascular plants.</title>
        <authorList>
            <person name="Banks J.A."/>
            <person name="Nishiyama T."/>
            <person name="Hasebe M."/>
            <person name="Bowman J.L."/>
            <person name="Gribskov M."/>
            <person name="dePamphilis C."/>
            <person name="Albert V.A."/>
            <person name="Aono N."/>
            <person name="Aoyama T."/>
            <person name="Ambrose B.A."/>
            <person name="Ashton N.W."/>
            <person name="Axtell M.J."/>
            <person name="Barker E."/>
            <person name="Barker M.S."/>
            <person name="Bennetzen J.L."/>
            <person name="Bonawitz N.D."/>
            <person name="Chapple C."/>
            <person name="Cheng C."/>
            <person name="Correa L.G."/>
            <person name="Dacre M."/>
            <person name="DeBarry J."/>
            <person name="Dreyer I."/>
            <person name="Elias M."/>
            <person name="Engstrom E.M."/>
            <person name="Estelle M."/>
            <person name="Feng L."/>
            <person name="Finet C."/>
            <person name="Floyd S.K."/>
            <person name="Frommer W.B."/>
            <person name="Fujita T."/>
            <person name="Gramzow L."/>
            <person name="Gutensohn M."/>
            <person name="Harholt J."/>
            <person name="Hattori M."/>
            <person name="Heyl A."/>
            <person name="Hirai T."/>
            <person name="Hiwatashi Y."/>
            <person name="Ishikawa M."/>
            <person name="Iwata M."/>
            <person name="Karol K.G."/>
            <person name="Koehler B."/>
            <person name="Kolukisaoglu U."/>
            <person name="Kubo M."/>
            <person name="Kurata T."/>
            <person name="Lalonde S."/>
            <person name="Li K."/>
            <person name="Li Y."/>
            <person name="Litt A."/>
            <person name="Lyons E."/>
            <person name="Manning G."/>
            <person name="Maruyama T."/>
            <person name="Michael T.P."/>
            <person name="Mikami K."/>
            <person name="Miyazaki S."/>
            <person name="Morinaga S."/>
            <person name="Murata T."/>
            <person name="Mueller-Roeber B."/>
            <person name="Nelson D.R."/>
            <person name="Obara M."/>
            <person name="Oguri Y."/>
            <person name="Olmstead R.G."/>
            <person name="Onodera N."/>
            <person name="Petersen B.L."/>
            <person name="Pils B."/>
            <person name="Prigge M."/>
            <person name="Rensing S.A."/>
            <person name="Riano-Pachon D.M."/>
            <person name="Roberts A.W."/>
            <person name="Sato Y."/>
            <person name="Scheller H.V."/>
            <person name="Schulz B."/>
            <person name="Schulz C."/>
            <person name="Shakirov E.V."/>
            <person name="Shibagaki N."/>
            <person name="Shinohara N."/>
            <person name="Shippen D.E."/>
            <person name="Soerensen I."/>
            <person name="Sotooka R."/>
            <person name="Sugimoto N."/>
            <person name="Sugita M."/>
            <person name="Sumikawa N."/>
            <person name="Tanurdzic M."/>
            <person name="Theissen G."/>
            <person name="Ulvskov P."/>
            <person name="Wakazuki S."/>
            <person name="Weng J.K."/>
            <person name="Willats W.W."/>
            <person name="Wipf D."/>
            <person name="Wolf P.G."/>
            <person name="Yang L."/>
            <person name="Zimmer A.D."/>
            <person name="Zhu Q."/>
            <person name="Mitros T."/>
            <person name="Hellsten U."/>
            <person name="Loque D."/>
            <person name="Otillar R."/>
            <person name="Salamov A."/>
            <person name="Schmutz J."/>
            <person name="Shapiro H."/>
            <person name="Lindquist E."/>
            <person name="Lucas S."/>
            <person name="Rokhsar D."/>
            <person name="Grigoriev I.V."/>
        </authorList>
    </citation>
    <scope>NUCLEOTIDE SEQUENCE [LARGE SCALE GENOMIC DNA]</scope>
</reference>
<dbReference type="EMBL" id="GL377744">
    <property type="protein sequence ID" value="EFJ04909.1"/>
    <property type="molecule type" value="Genomic_DNA"/>
</dbReference>
<gene>
    <name evidence="3" type="ORF">SELMODRAFT_138083</name>
</gene>
<proteinExistence type="predicted"/>
<dbReference type="GO" id="GO:0003723">
    <property type="term" value="F:RNA binding"/>
    <property type="evidence" value="ECO:0007669"/>
    <property type="project" value="InterPro"/>
</dbReference>
<dbReference type="InParanoid" id="D8TEL6"/>
<accession>D8TEL6</accession>
<evidence type="ECO:0000313" key="4">
    <source>
        <dbReference type="Proteomes" id="UP000001514"/>
    </source>
</evidence>
<organism evidence="4">
    <name type="scientific">Selaginella moellendorffii</name>
    <name type="common">Spikemoss</name>
    <dbReference type="NCBI Taxonomy" id="88036"/>
    <lineage>
        <taxon>Eukaryota</taxon>
        <taxon>Viridiplantae</taxon>
        <taxon>Streptophyta</taxon>
        <taxon>Embryophyta</taxon>
        <taxon>Tracheophyta</taxon>
        <taxon>Lycopodiopsida</taxon>
        <taxon>Selaginellales</taxon>
        <taxon>Selaginellaceae</taxon>
        <taxon>Selaginella</taxon>
    </lineage>
</organism>
<dbReference type="PANTHER" id="PTHR47926">
    <property type="entry name" value="PENTATRICOPEPTIDE REPEAT-CONTAINING PROTEIN"/>
    <property type="match status" value="1"/>
</dbReference>
<dbReference type="Proteomes" id="UP000001514">
    <property type="component" value="Unassembled WGS sequence"/>
</dbReference>
<dbReference type="NCBIfam" id="TIGR00756">
    <property type="entry name" value="PPR"/>
    <property type="match status" value="2"/>
</dbReference>
<dbReference type="InterPro" id="IPR011990">
    <property type="entry name" value="TPR-like_helical_dom_sf"/>
</dbReference>
<dbReference type="Gene3D" id="1.25.40.10">
    <property type="entry name" value="Tetratricopeptide repeat domain"/>
    <property type="match status" value="2"/>
</dbReference>
<name>D8TEL6_SELML</name>